<dbReference type="OrthoDB" id="128464at2759"/>
<evidence type="ECO:0000256" key="1">
    <source>
        <dbReference type="SAM" id="MobiDB-lite"/>
    </source>
</evidence>
<gene>
    <name evidence="2" type="ORF">Pfra01_001340200</name>
</gene>
<sequence>MPRINEPSPPTSRTTERAAGLVPLVASTSQTSLRARLVLQTVLHFPASTKSTVQAGSAPSGSMHISSSIVSLVDATGKQRKNAASVSWATTQHVSLPYVQVFEPATGQLSTHTPKNFAFAGETPLAAATRRSSFSRGTQPCYQPENVANFTLVTPLCFDFGMRAHRRVLDQEESEEIGGSSVAVIPQSESNKNGVLRAIEEAATTSVCDGEVIFDPDSFQLSFEDARGSATRIKTLQQLCDDDLRRQNQRDTSFHGYEQDNEAFLDVTGAAARIPHTTTRQLRDLKLSIVKAKKKSEDNKTQELIGILNEQQVHTRAALQHLSKTLLKQKNSHVLSTSVLPLDSIGEFDTKRPIRTIAPLNTSDDQEWLKEQEHQGRPNLATLNLGPLVLPSSPALGAVSTDLCSSCGNNNGDTLSNSGGDGEVDRIRKRLGNRQREIFVNSAANALFRGGGYNSKRTKEKYETEPKSKSNSSNCLNHAASDHETLKARRPTTPSTPPSEPPVRQRVKSNACTNEFPPACLFTRVISHGLVSVDTNGDDTGTASFFGRHLTAVP</sequence>
<feature type="region of interest" description="Disordered" evidence="1">
    <location>
        <begin position="450"/>
        <end position="508"/>
    </location>
</feature>
<protein>
    <submittedName>
        <fullName evidence="2">Unnamed protein product</fullName>
    </submittedName>
</protein>
<keyword evidence="3" id="KW-1185">Reference proteome</keyword>
<dbReference type="Proteomes" id="UP001165121">
    <property type="component" value="Unassembled WGS sequence"/>
</dbReference>
<evidence type="ECO:0000313" key="3">
    <source>
        <dbReference type="Proteomes" id="UP001165121"/>
    </source>
</evidence>
<comment type="caution">
    <text evidence="2">The sequence shown here is derived from an EMBL/GenBank/DDBJ whole genome shotgun (WGS) entry which is preliminary data.</text>
</comment>
<organism evidence="2 3">
    <name type="scientific">Phytophthora fragariaefolia</name>
    <dbReference type="NCBI Taxonomy" id="1490495"/>
    <lineage>
        <taxon>Eukaryota</taxon>
        <taxon>Sar</taxon>
        <taxon>Stramenopiles</taxon>
        <taxon>Oomycota</taxon>
        <taxon>Peronosporomycetes</taxon>
        <taxon>Peronosporales</taxon>
        <taxon>Peronosporaceae</taxon>
        <taxon>Phytophthora</taxon>
    </lineage>
</organism>
<dbReference type="EMBL" id="BSXT01001381">
    <property type="protein sequence ID" value="GMF41827.1"/>
    <property type="molecule type" value="Genomic_DNA"/>
</dbReference>
<proteinExistence type="predicted"/>
<name>A0A9W6XLB6_9STRA</name>
<evidence type="ECO:0000313" key="2">
    <source>
        <dbReference type="EMBL" id="GMF41827.1"/>
    </source>
</evidence>
<accession>A0A9W6XLB6</accession>
<dbReference type="AlphaFoldDB" id="A0A9W6XLB6"/>
<reference evidence="2" key="1">
    <citation type="submission" date="2023-04" db="EMBL/GenBank/DDBJ databases">
        <title>Phytophthora fragariaefolia NBRC 109709.</title>
        <authorList>
            <person name="Ichikawa N."/>
            <person name="Sato H."/>
            <person name="Tonouchi N."/>
        </authorList>
    </citation>
    <scope>NUCLEOTIDE SEQUENCE</scope>
    <source>
        <strain evidence="2">NBRC 109709</strain>
    </source>
</reference>